<dbReference type="InterPro" id="IPR003409">
    <property type="entry name" value="MORN"/>
</dbReference>
<dbReference type="SUPFAM" id="SSF82185">
    <property type="entry name" value="Histone H3 K4-specific methyltransferase SET7/9 N-terminal domain"/>
    <property type="match status" value="4"/>
</dbReference>
<evidence type="ECO:0000313" key="3">
    <source>
        <dbReference type="Proteomes" id="UP000187209"/>
    </source>
</evidence>
<organism evidence="2 3">
    <name type="scientific">Stentor coeruleus</name>
    <dbReference type="NCBI Taxonomy" id="5963"/>
    <lineage>
        <taxon>Eukaryota</taxon>
        <taxon>Sar</taxon>
        <taxon>Alveolata</taxon>
        <taxon>Ciliophora</taxon>
        <taxon>Postciliodesmatophora</taxon>
        <taxon>Heterotrichea</taxon>
        <taxon>Heterotrichida</taxon>
        <taxon>Stentoridae</taxon>
        <taxon>Stentor</taxon>
    </lineage>
</organism>
<dbReference type="Gene3D" id="2.20.110.10">
    <property type="entry name" value="Histone H3 K4-specific methyltransferase SET7/9 N-terminal domain"/>
    <property type="match status" value="5"/>
</dbReference>
<protein>
    <recommendedName>
        <fullName evidence="4">MORN repeat protein</fullName>
    </recommendedName>
</protein>
<evidence type="ECO:0000313" key="2">
    <source>
        <dbReference type="EMBL" id="OMJ73566.1"/>
    </source>
</evidence>
<gene>
    <name evidence="2" type="ORF">SteCoe_27731</name>
</gene>
<dbReference type="GO" id="GO:0005829">
    <property type="term" value="C:cytosol"/>
    <property type="evidence" value="ECO:0007669"/>
    <property type="project" value="TreeGrafter"/>
</dbReference>
<comment type="caution">
    <text evidence="2">The sequence shown here is derived from an EMBL/GenBank/DDBJ whole genome shotgun (WGS) entry which is preliminary data.</text>
</comment>
<dbReference type="OrthoDB" id="285140at2759"/>
<dbReference type="Pfam" id="PF02493">
    <property type="entry name" value="MORN"/>
    <property type="match status" value="12"/>
</dbReference>
<accession>A0A1R2B9X9</accession>
<dbReference type="PANTHER" id="PTHR43215:SF14">
    <property type="entry name" value="RADIAL SPOKE HEAD 1 HOMOLOG"/>
    <property type="match status" value="1"/>
</dbReference>
<dbReference type="PANTHER" id="PTHR43215">
    <property type="entry name" value="RADIAL SPOKE HEAD 1 HOMOLOG"/>
    <property type="match status" value="1"/>
</dbReference>
<keyword evidence="1" id="KW-0677">Repeat</keyword>
<dbReference type="Proteomes" id="UP000187209">
    <property type="component" value="Unassembled WGS sequence"/>
</dbReference>
<dbReference type="AlphaFoldDB" id="A0A1R2B9X9"/>
<reference evidence="2 3" key="1">
    <citation type="submission" date="2016-11" db="EMBL/GenBank/DDBJ databases">
        <title>The macronuclear genome of Stentor coeruleus: a giant cell with tiny introns.</title>
        <authorList>
            <person name="Slabodnick M."/>
            <person name="Ruby J.G."/>
            <person name="Reiff S.B."/>
            <person name="Swart E.C."/>
            <person name="Gosai S."/>
            <person name="Prabakaran S."/>
            <person name="Witkowska E."/>
            <person name="Larue G.E."/>
            <person name="Fisher S."/>
            <person name="Freeman R.M."/>
            <person name="Gunawardena J."/>
            <person name="Chu W."/>
            <person name="Stover N.A."/>
            <person name="Gregory B.D."/>
            <person name="Nowacki M."/>
            <person name="Derisi J."/>
            <person name="Roy S.W."/>
            <person name="Marshall W.F."/>
            <person name="Sood P."/>
        </authorList>
    </citation>
    <scope>NUCLEOTIDE SEQUENCE [LARGE SCALE GENOMIC DNA]</scope>
    <source>
        <strain evidence="2">WM001</strain>
    </source>
</reference>
<evidence type="ECO:0008006" key="4">
    <source>
        <dbReference type="Google" id="ProtNLM"/>
    </source>
</evidence>
<dbReference type="SMART" id="SM00698">
    <property type="entry name" value="MORN"/>
    <property type="match status" value="11"/>
</dbReference>
<dbReference type="EMBL" id="MPUH01000813">
    <property type="protein sequence ID" value="OMJ73566.1"/>
    <property type="molecule type" value="Genomic_DNA"/>
</dbReference>
<name>A0A1R2B9X9_9CILI</name>
<evidence type="ECO:0000256" key="1">
    <source>
        <dbReference type="ARBA" id="ARBA00022737"/>
    </source>
</evidence>
<proteinExistence type="predicted"/>
<sequence length="401" mass="46755">MLVLEDPNTSLKTHNLIHDHFIKPQTIKTIFPSKTSGKHIISCENGMSYHGDIYYNKKSGYGILYNPDSSINYSGMWKDNKKHGFGVGYYENGVYKGQWFENHHHGQGVYIWKNGDIYEGYWKFDDKSGKGKFIKKDLGVILEGYWKDDKMYGKGQKIDKNGRYEGDFIDSQEHGRGKFYYNTGEKYKGSWDKGQKSGLGFFQYSNHHIEYYGYWTNDMRNGQGVQYYEDAKYVGNFKNNLRHGNGDYIWKNEWVYKGQWDEGKCSGMGKIYKPGGILFFDGFFNNFMRTGKGIQYNNNGKYEGNFKNNKANGFGVYTWKSGVKFEGNWIEGKRNGPGIVYCNDDVVVKIDQWNDDEVVELDPDDKLHHFEGVFFSKSRRNFNKFVRAIRMIAFKGNRKSI</sequence>
<keyword evidence="3" id="KW-1185">Reference proteome</keyword>